<reference evidence="2 3" key="1">
    <citation type="journal article" date="2018" name="Nat. Ecol. Evol.">
        <title>Pezizomycetes genomes reveal the molecular basis of ectomycorrhizal truffle lifestyle.</title>
        <authorList>
            <person name="Murat C."/>
            <person name="Payen T."/>
            <person name="Noel B."/>
            <person name="Kuo A."/>
            <person name="Morin E."/>
            <person name="Chen J."/>
            <person name="Kohler A."/>
            <person name="Krizsan K."/>
            <person name="Balestrini R."/>
            <person name="Da Silva C."/>
            <person name="Montanini B."/>
            <person name="Hainaut M."/>
            <person name="Levati E."/>
            <person name="Barry K.W."/>
            <person name="Belfiori B."/>
            <person name="Cichocki N."/>
            <person name="Clum A."/>
            <person name="Dockter R.B."/>
            <person name="Fauchery L."/>
            <person name="Guy J."/>
            <person name="Iotti M."/>
            <person name="Le Tacon F."/>
            <person name="Lindquist E.A."/>
            <person name="Lipzen A."/>
            <person name="Malagnac F."/>
            <person name="Mello A."/>
            <person name="Molinier V."/>
            <person name="Miyauchi S."/>
            <person name="Poulain J."/>
            <person name="Riccioni C."/>
            <person name="Rubini A."/>
            <person name="Sitrit Y."/>
            <person name="Splivallo R."/>
            <person name="Traeger S."/>
            <person name="Wang M."/>
            <person name="Zifcakova L."/>
            <person name="Wipf D."/>
            <person name="Zambonelli A."/>
            <person name="Paolocci F."/>
            <person name="Nowrousian M."/>
            <person name="Ottonello S."/>
            <person name="Baldrian P."/>
            <person name="Spatafora J.W."/>
            <person name="Henrissat B."/>
            <person name="Nagy L.G."/>
            <person name="Aury J.M."/>
            <person name="Wincker P."/>
            <person name="Grigoriev I.V."/>
            <person name="Bonfante P."/>
            <person name="Martin F.M."/>
        </authorList>
    </citation>
    <scope>NUCLEOTIDE SEQUENCE [LARGE SCALE GENOMIC DNA]</scope>
    <source>
        <strain evidence="2 3">RN42</strain>
    </source>
</reference>
<evidence type="ECO:0000313" key="3">
    <source>
        <dbReference type="Proteomes" id="UP000275078"/>
    </source>
</evidence>
<keyword evidence="1" id="KW-0732">Signal</keyword>
<proteinExistence type="predicted"/>
<sequence length="129" mass="14209">MKLFTNLPAFAIHASTLLYTPLLFLLLSQAALTTPVPDRPVTIVRGGYLEALDNRPSTLIDTNRRCVDWVRLKEDNKTCHDVYVGAYFEVSLQEGGGSPNVIQALNPALECEKPLNKGAAICIRVEPTK</sequence>
<dbReference type="Proteomes" id="UP000275078">
    <property type="component" value="Unassembled WGS sequence"/>
</dbReference>
<evidence type="ECO:0000313" key="2">
    <source>
        <dbReference type="EMBL" id="RPA83698.1"/>
    </source>
</evidence>
<gene>
    <name evidence="2" type="ORF">BJ508DRAFT_324408</name>
</gene>
<name>A0A3N4IG88_ASCIM</name>
<accession>A0A3N4IG88</accession>
<evidence type="ECO:0000256" key="1">
    <source>
        <dbReference type="SAM" id="SignalP"/>
    </source>
</evidence>
<dbReference type="EMBL" id="ML119663">
    <property type="protein sequence ID" value="RPA83698.1"/>
    <property type="molecule type" value="Genomic_DNA"/>
</dbReference>
<protein>
    <recommendedName>
        <fullName evidence="4">LysM domain-containing protein</fullName>
    </recommendedName>
</protein>
<dbReference type="AlphaFoldDB" id="A0A3N4IG88"/>
<organism evidence="2 3">
    <name type="scientific">Ascobolus immersus RN42</name>
    <dbReference type="NCBI Taxonomy" id="1160509"/>
    <lineage>
        <taxon>Eukaryota</taxon>
        <taxon>Fungi</taxon>
        <taxon>Dikarya</taxon>
        <taxon>Ascomycota</taxon>
        <taxon>Pezizomycotina</taxon>
        <taxon>Pezizomycetes</taxon>
        <taxon>Pezizales</taxon>
        <taxon>Ascobolaceae</taxon>
        <taxon>Ascobolus</taxon>
    </lineage>
</organism>
<feature type="signal peptide" evidence="1">
    <location>
        <begin position="1"/>
        <end position="33"/>
    </location>
</feature>
<feature type="chain" id="PRO_5018041768" description="LysM domain-containing protein" evidence="1">
    <location>
        <begin position="34"/>
        <end position="129"/>
    </location>
</feature>
<evidence type="ECO:0008006" key="4">
    <source>
        <dbReference type="Google" id="ProtNLM"/>
    </source>
</evidence>
<keyword evidence="3" id="KW-1185">Reference proteome</keyword>